<keyword evidence="10" id="KW-1185">Reference proteome</keyword>
<comment type="catalytic activity">
    <reaction evidence="7">
        <text>[thioredoxin]-disulfide + L-methionine + H2O = L-methionine (S)-S-oxide + [thioredoxin]-dithiol</text>
        <dbReference type="Rhea" id="RHEA:19993"/>
        <dbReference type="Rhea" id="RHEA-COMP:10698"/>
        <dbReference type="Rhea" id="RHEA-COMP:10700"/>
        <dbReference type="ChEBI" id="CHEBI:15377"/>
        <dbReference type="ChEBI" id="CHEBI:29950"/>
        <dbReference type="ChEBI" id="CHEBI:50058"/>
        <dbReference type="ChEBI" id="CHEBI:57844"/>
        <dbReference type="ChEBI" id="CHEBI:58772"/>
        <dbReference type="EC" id="1.8.4.11"/>
    </reaction>
</comment>
<dbReference type="Pfam" id="PF01625">
    <property type="entry name" value="PMSR"/>
    <property type="match status" value="1"/>
</dbReference>
<dbReference type="EnsemblMetazoa" id="SMAR006438-RA">
    <property type="protein sequence ID" value="SMAR006438-PA"/>
    <property type="gene ID" value="SMAR006438"/>
</dbReference>
<dbReference type="PANTHER" id="PTHR42799:SF2">
    <property type="entry name" value="MITOCHONDRIAL PEPTIDE METHIONINE SULFOXIDE REDUCTASE"/>
    <property type="match status" value="1"/>
</dbReference>
<dbReference type="InterPro" id="IPR002569">
    <property type="entry name" value="Met_Sox_Rdtase_MsrA_dom"/>
</dbReference>
<dbReference type="PANTHER" id="PTHR42799">
    <property type="entry name" value="MITOCHONDRIAL PEPTIDE METHIONINE SULFOXIDE REDUCTASE"/>
    <property type="match status" value="1"/>
</dbReference>
<dbReference type="GO" id="GO:0005737">
    <property type="term" value="C:cytoplasm"/>
    <property type="evidence" value="ECO:0007669"/>
    <property type="project" value="TreeGrafter"/>
</dbReference>
<protein>
    <recommendedName>
        <fullName evidence="2">peptide-methionine (S)-S-oxide reductase</fullName>
        <ecNumber evidence="2">1.8.4.11</ecNumber>
    </recommendedName>
    <alternativeName>
        <fullName evidence="5">Peptide-methionine (S)-S-oxide reductase</fullName>
    </alternativeName>
    <alternativeName>
        <fullName evidence="4">Protein-methionine-S-oxide reductase</fullName>
    </alternativeName>
</protein>
<dbReference type="SUPFAM" id="SSF55068">
    <property type="entry name" value="Peptide methionine sulfoxide reductase"/>
    <property type="match status" value="1"/>
</dbReference>
<evidence type="ECO:0000256" key="7">
    <source>
        <dbReference type="ARBA" id="ARBA00048782"/>
    </source>
</evidence>
<evidence type="ECO:0000256" key="5">
    <source>
        <dbReference type="ARBA" id="ARBA00030643"/>
    </source>
</evidence>
<dbReference type="Gene3D" id="3.30.1060.10">
    <property type="entry name" value="Peptide methionine sulphoxide reductase MsrA"/>
    <property type="match status" value="1"/>
</dbReference>
<evidence type="ECO:0000256" key="3">
    <source>
        <dbReference type="ARBA" id="ARBA00023002"/>
    </source>
</evidence>
<dbReference type="GO" id="GO:0008113">
    <property type="term" value="F:peptide-methionine (S)-S-oxide reductase activity"/>
    <property type="evidence" value="ECO:0007669"/>
    <property type="project" value="UniProtKB-EC"/>
</dbReference>
<dbReference type="PhylomeDB" id="T1IYX0"/>
<evidence type="ECO:0000313" key="9">
    <source>
        <dbReference type="EnsemblMetazoa" id="SMAR006438-PA"/>
    </source>
</evidence>
<evidence type="ECO:0000256" key="6">
    <source>
        <dbReference type="ARBA" id="ARBA00047806"/>
    </source>
</evidence>
<name>T1IYX0_STRMM</name>
<organism evidence="9 10">
    <name type="scientific">Strigamia maritima</name>
    <name type="common">European centipede</name>
    <name type="synonym">Geophilus maritimus</name>
    <dbReference type="NCBI Taxonomy" id="126957"/>
    <lineage>
        <taxon>Eukaryota</taxon>
        <taxon>Metazoa</taxon>
        <taxon>Ecdysozoa</taxon>
        <taxon>Arthropoda</taxon>
        <taxon>Myriapoda</taxon>
        <taxon>Chilopoda</taxon>
        <taxon>Pleurostigmophora</taxon>
        <taxon>Geophilomorpha</taxon>
        <taxon>Linotaeniidae</taxon>
        <taxon>Strigamia</taxon>
    </lineage>
</organism>
<dbReference type="EC" id="1.8.4.11" evidence="2"/>
<evidence type="ECO:0000259" key="8">
    <source>
        <dbReference type="Pfam" id="PF01625"/>
    </source>
</evidence>
<dbReference type="EMBL" id="JH431701">
    <property type="status" value="NOT_ANNOTATED_CDS"/>
    <property type="molecule type" value="Genomic_DNA"/>
</dbReference>
<reference evidence="9" key="2">
    <citation type="submission" date="2015-02" db="UniProtKB">
        <authorList>
            <consortium name="EnsemblMetazoa"/>
        </authorList>
    </citation>
    <scope>IDENTIFICATION</scope>
</reference>
<keyword evidence="3" id="KW-0560">Oxidoreductase</keyword>
<reference evidence="10" key="1">
    <citation type="submission" date="2011-05" db="EMBL/GenBank/DDBJ databases">
        <authorList>
            <person name="Richards S.R."/>
            <person name="Qu J."/>
            <person name="Jiang H."/>
            <person name="Jhangiani S.N."/>
            <person name="Agravi P."/>
            <person name="Goodspeed R."/>
            <person name="Gross S."/>
            <person name="Mandapat C."/>
            <person name="Jackson L."/>
            <person name="Mathew T."/>
            <person name="Pu L."/>
            <person name="Thornton R."/>
            <person name="Saada N."/>
            <person name="Wilczek-Boney K.B."/>
            <person name="Lee S."/>
            <person name="Kovar C."/>
            <person name="Wu Y."/>
            <person name="Scherer S.E."/>
            <person name="Worley K.C."/>
            <person name="Muzny D.M."/>
            <person name="Gibbs R."/>
        </authorList>
    </citation>
    <scope>NUCLEOTIDE SEQUENCE</scope>
    <source>
        <strain evidence="10">Brora</strain>
    </source>
</reference>
<dbReference type="GO" id="GO:0034599">
    <property type="term" value="P:cellular response to oxidative stress"/>
    <property type="evidence" value="ECO:0007669"/>
    <property type="project" value="TreeGrafter"/>
</dbReference>
<dbReference type="AlphaFoldDB" id="T1IYX0"/>
<evidence type="ECO:0000313" key="10">
    <source>
        <dbReference type="Proteomes" id="UP000014500"/>
    </source>
</evidence>
<comment type="similarity">
    <text evidence="1">Belongs to the MsrA Met sulfoxide reductase family.</text>
</comment>
<proteinExistence type="inferred from homology"/>
<sequence>MSKRTRQYMSAIFYHNENQQRLAIETKNEFERKKQKGKVMTQISPAETFYDAEDISSKVCFETTPMVISELRLGSRRSDEISCL</sequence>
<dbReference type="HOGENOM" id="CLU_2530328_0_0_1"/>
<accession>T1IYX0</accession>
<evidence type="ECO:0000256" key="1">
    <source>
        <dbReference type="ARBA" id="ARBA00005591"/>
    </source>
</evidence>
<evidence type="ECO:0000256" key="4">
    <source>
        <dbReference type="ARBA" id="ARBA00030273"/>
    </source>
</evidence>
<evidence type="ECO:0000256" key="2">
    <source>
        <dbReference type="ARBA" id="ARBA00012502"/>
    </source>
</evidence>
<dbReference type="InterPro" id="IPR050162">
    <property type="entry name" value="MsrA_MetSO_reductase"/>
</dbReference>
<dbReference type="InterPro" id="IPR036509">
    <property type="entry name" value="Met_Sox_Rdtase_MsrA_sf"/>
</dbReference>
<dbReference type="Proteomes" id="UP000014500">
    <property type="component" value="Unassembled WGS sequence"/>
</dbReference>
<feature type="domain" description="Peptide methionine sulphoxide reductase MsrA" evidence="8">
    <location>
        <begin position="4"/>
        <end position="55"/>
    </location>
</feature>
<comment type="catalytic activity">
    <reaction evidence="6">
        <text>L-methionyl-[protein] + [thioredoxin]-disulfide + H2O = L-methionyl-(S)-S-oxide-[protein] + [thioredoxin]-dithiol</text>
        <dbReference type="Rhea" id="RHEA:14217"/>
        <dbReference type="Rhea" id="RHEA-COMP:10698"/>
        <dbReference type="Rhea" id="RHEA-COMP:10700"/>
        <dbReference type="Rhea" id="RHEA-COMP:12313"/>
        <dbReference type="Rhea" id="RHEA-COMP:12315"/>
        <dbReference type="ChEBI" id="CHEBI:15377"/>
        <dbReference type="ChEBI" id="CHEBI:16044"/>
        <dbReference type="ChEBI" id="CHEBI:29950"/>
        <dbReference type="ChEBI" id="CHEBI:44120"/>
        <dbReference type="ChEBI" id="CHEBI:50058"/>
        <dbReference type="EC" id="1.8.4.11"/>
    </reaction>
</comment>